<reference evidence="1 2" key="1">
    <citation type="submission" date="2023-02" db="EMBL/GenBank/DDBJ databases">
        <title>LHISI_Scaffold_Assembly.</title>
        <authorList>
            <person name="Stuart O.P."/>
            <person name="Cleave R."/>
            <person name="Magrath M.J.L."/>
            <person name="Mikheyev A.S."/>
        </authorList>
    </citation>
    <scope>NUCLEOTIDE SEQUENCE [LARGE SCALE GENOMIC DNA]</scope>
    <source>
        <strain evidence="1">Daus_M_001</strain>
        <tissue evidence="1">Leg muscle</tissue>
    </source>
</reference>
<name>A0ABQ9HS07_9NEOP</name>
<sequence>MMWDESKAGRQGNKTAAVILKWTDNICYGQNKNMSAIICFPWILKKYPQIRCINPKFPSQRTHTHMEAETIHALIKREHKKKIEQYEYPKTMELAAIGLSVFQGTLCAQHGS</sequence>
<protein>
    <submittedName>
        <fullName evidence="1">Uncharacterized protein</fullName>
    </submittedName>
</protein>
<dbReference type="EMBL" id="JARBHB010000004">
    <property type="protein sequence ID" value="KAJ8887158.1"/>
    <property type="molecule type" value="Genomic_DNA"/>
</dbReference>
<proteinExistence type="predicted"/>
<accession>A0ABQ9HS07</accession>
<evidence type="ECO:0000313" key="1">
    <source>
        <dbReference type="EMBL" id="KAJ8887158.1"/>
    </source>
</evidence>
<comment type="caution">
    <text evidence="1">The sequence shown here is derived from an EMBL/GenBank/DDBJ whole genome shotgun (WGS) entry which is preliminary data.</text>
</comment>
<keyword evidence="2" id="KW-1185">Reference proteome</keyword>
<organism evidence="1 2">
    <name type="scientific">Dryococelus australis</name>
    <dbReference type="NCBI Taxonomy" id="614101"/>
    <lineage>
        <taxon>Eukaryota</taxon>
        <taxon>Metazoa</taxon>
        <taxon>Ecdysozoa</taxon>
        <taxon>Arthropoda</taxon>
        <taxon>Hexapoda</taxon>
        <taxon>Insecta</taxon>
        <taxon>Pterygota</taxon>
        <taxon>Neoptera</taxon>
        <taxon>Polyneoptera</taxon>
        <taxon>Phasmatodea</taxon>
        <taxon>Verophasmatodea</taxon>
        <taxon>Anareolatae</taxon>
        <taxon>Phasmatidae</taxon>
        <taxon>Eurycanthinae</taxon>
        <taxon>Dryococelus</taxon>
    </lineage>
</organism>
<gene>
    <name evidence="1" type="ORF">PR048_013373</name>
</gene>
<evidence type="ECO:0000313" key="2">
    <source>
        <dbReference type="Proteomes" id="UP001159363"/>
    </source>
</evidence>
<dbReference type="Proteomes" id="UP001159363">
    <property type="component" value="Chromosome X"/>
</dbReference>